<comment type="caution">
    <text evidence="1">The sequence shown here is derived from an EMBL/GenBank/DDBJ whole genome shotgun (WGS) entry which is preliminary data.</text>
</comment>
<dbReference type="Proteomes" id="UP000828941">
    <property type="component" value="Chromosome 11"/>
</dbReference>
<proteinExistence type="predicted"/>
<accession>A0ACB9LT39</accession>
<evidence type="ECO:0000313" key="2">
    <source>
        <dbReference type="Proteomes" id="UP000828941"/>
    </source>
</evidence>
<name>A0ACB9LT39_BAUVA</name>
<organism evidence="1 2">
    <name type="scientific">Bauhinia variegata</name>
    <name type="common">Purple orchid tree</name>
    <name type="synonym">Phanera variegata</name>
    <dbReference type="NCBI Taxonomy" id="167791"/>
    <lineage>
        <taxon>Eukaryota</taxon>
        <taxon>Viridiplantae</taxon>
        <taxon>Streptophyta</taxon>
        <taxon>Embryophyta</taxon>
        <taxon>Tracheophyta</taxon>
        <taxon>Spermatophyta</taxon>
        <taxon>Magnoliopsida</taxon>
        <taxon>eudicotyledons</taxon>
        <taxon>Gunneridae</taxon>
        <taxon>Pentapetalae</taxon>
        <taxon>rosids</taxon>
        <taxon>fabids</taxon>
        <taxon>Fabales</taxon>
        <taxon>Fabaceae</taxon>
        <taxon>Cercidoideae</taxon>
        <taxon>Cercideae</taxon>
        <taxon>Bauhiniinae</taxon>
        <taxon>Bauhinia</taxon>
    </lineage>
</organism>
<dbReference type="EMBL" id="CM039436">
    <property type="protein sequence ID" value="KAI4314157.1"/>
    <property type="molecule type" value="Genomic_DNA"/>
</dbReference>
<keyword evidence="2" id="KW-1185">Reference proteome</keyword>
<sequence length="296" mass="32784">MKMTRSQSRRQGKGFRNFPEKLIESNEQQQLVNDQCYTAAHESDGTGRSLEGDVDRLLLLAGCAELAEQGSSNSTAEQKSQENVTNATVDGVQRSGFSDGVIRRPRLSQLRKQARRNALLLDKEESKNCQCHRLDGEAIRLSKKECIDTNNLSSQEMELLRNTIRLGHIKRLARLLGQSTRNNNKSEGNKKEKSVAMQTGKEVISQTTEGNHIEVASRKGSNPPEFETAATAAHNSLSEIHQPSPASGQSSEIFVTGKAKSFKSMWNFVWHGGSISDSQYRDKDEARNPKPSDAAV</sequence>
<reference evidence="1 2" key="1">
    <citation type="journal article" date="2022" name="DNA Res.">
        <title>Chromosomal-level genome assembly of the orchid tree Bauhinia variegata (Leguminosae; Cercidoideae) supports the allotetraploid origin hypothesis of Bauhinia.</title>
        <authorList>
            <person name="Zhong Y."/>
            <person name="Chen Y."/>
            <person name="Zheng D."/>
            <person name="Pang J."/>
            <person name="Liu Y."/>
            <person name="Luo S."/>
            <person name="Meng S."/>
            <person name="Qian L."/>
            <person name="Wei D."/>
            <person name="Dai S."/>
            <person name="Zhou R."/>
        </authorList>
    </citation>
    <scope>NUCLEOTIDE SEQUENCE [LARGE SCALE GENOMIC DNA]</scope>
    <source>
        <strain evidence="1">BV-YZ2020</strain>
    </source>
</reference>
<protein>
    <submittedName>
        <fullName evidence="1">Uncharacterized protein</fullName>
    </submittedName>
</protein>
<evidence type="ECO:0000313" key="1">
    <source>
        <dbReference type="EMBL" id="KAI4314157.1"/>
    </source>
</evidence>
<gene>
    <name evidence="1" type="ORF">L6164_027092</name>
</gene>